<feature type="domain" description="Histidine kinase" evidence="14">
    <location>
        <begin position="244"/>
        <end position="462"/>
    </location>
</feature>
<dbReference type="PROSITE" id="PS50109">
    <property type="entry name" value="HIS_KIN"/>
    <property type="match status" value="1"/>
</dbReference>
<evidence type="ECO:0000256" key="12">
    <source>
        <dbReference type="ARBA" id="ARBA00023136"/>
    </source>
</evidence>
<comment type="subcellular location">
    <subcellularLocation>
        <location evidence="3">Cell membrane</location>
        <topology evidence="3">Multi-pass membrane protein</topology>
    </subcellularLocation>
    <subcellularLocation>
        <location evidence="2">Membrane raft</location>
        <topology evidence="2">Multi-pass membrane protein</topology>
    </subcellularLocation>
</comment>
<dbReference type="Pfam" id="PF00672">
    <property type="entry name" value="HAMP"/>
    <property type="match status" value="1"/>
</dbReference>
<feature type="domain" description="HAMP" evidence="15">
    <location>
        <begin position="184"/>
        <end position="236"/>
    </location>
</feature>
<dbReference type="Pfam" id="PF00512">
    <property type="entry name" value="HisKA"/>
    <property type="match status" value="1"/>
</dbReference>
<dbReference type="RefSeq" id="WP_191158186.1">
    <property type="nucleotide sequence ID" value="NZ_JACXAI010000011.1"/>
</dbReference>
<accession>A0A926NML5</accession>
<evidence type="ECO:0000256" key="3">
    <source>
        <dbReference type="ARBA" id="ARBA00004651"/>
    </source>
</evidence>
<keyword evidence="13" id="KW-0812">Transmembrane</keyword>
<dbReference type="Gene3D" id="3.30.565.10">
    <property type="entry name" value="Histidine kinase-like ATPase, C-terminal domain"/>
    <property type="match status" value="1"/>
</dbReference>
<dbReference type="Pfam" id="PF02518">
    <property type="entry name" value="HATPase_c"/>
    <property type="match status" value="1"/>
</dbReference>
<dbReference type="SUPFAM" id="SSF47384">
    <property type="entry name" value="Homodimeric domain of signal transducing histidine kinase"/>
    <property type="match status" value="1"/>
</dbReference>
<dbReference type="GO" id="GO:0000155">
    <property type="term" value="F:phosphorelay sensor kinase activity"/>
    <property type="evidence" value="ECO:0007669"/>
    <property type="project" value="InterPro"/>
</dbReference>
<dbReference type="Proteomes" id="UP000626844">
    <property type="component" value="Unassembled WGS sequence"/>
</dbReference>
<reference evidence="16" key="1">
    <citation type="submission" date="2020-09" db="EMBL/GenBank/DDBJ databases">
        <title>A novel bacterium of genus Bacillus, isolated from South China Sea.</title>
        <authorList>
            <person name="Huang H."/>
            <person name="Mo K."/>
            <person name="Hu Y."/>
        </authorList>
    </citation>
    <scope>NUCLEOTIDE SEQUENCE</scope>
    <source>
        <strain evidence="16">IB182487</strain>
    </source>
</reference>
<organism evidence="16 17">
    <name type="scientific">Metabacillus arenae</name>
    <dbReference type="NCBI Taxonomy" id="2771434"/>
    <lineage>
        <taxon>Bacteria</taxon>
        <taxon>Bacillati</taxon>
        <taxon>Bacillota</taxon>
        <taxon>Bacilli</taxon>
        <taxon>Bacillales</taxon>
        <taxon>Bacillaceae</taxon>
        <taxon>Metabacillus</taxon>
    </lineage>
</organism>
<evidence type="ECO:0000256" key="4">
    <source>
        <dbReference type="ARBA" id="ARBA00012438"/>
    </source>
</evidence>
<keyword evidence="7" id="KW-0808">Transferase</keyword>
<dbReference type="InterPro" id="IPR005467">
    <property type="entry name" value="His_kinase_dom"/>
</dbReference>
<dbReference type="InterPro" id="IPR036097">
    <property type="entry name" value="HisK_dim/P_sf"/>
</dbReference>
<dbReference type="SMART" id="SM00304">
    <property type="entry name" value="HAMP"/>
    <property type="match status" value="1"/>
</dbReference>
<dbReference type="InterPro" id="IPR003594">
    <property type="entry name" value="HATPase_dom"/>
</dbReference>
<keyword evidence="13" id="KW-1133">Transmembrane helix</keyword>
<evidence type="ECO:0000256" key="13">
    <source>
        <dbReference type="SAM" id="Phobius"/>
    </source>
</evidence>
<sequence>MRWNSIVFKIGATIFIILISILLPLIYTIDQLFARFYISEAHHQIDEIAAKYSTVLSNQEDIHALKTVANITKTEMCIIDQNGRIIFTSSEKLFRKDTQIDSELLKNINSESNVKSEYHSSINNSDYLVSTKPLNLSAIADGRLLVFTNEKKIKDSVHHVELLLLVSMLGALCIALGITYIASKKLASPLLQMEKVTRDVAQGKYFSKVNISASDEMGSLALAINDLGQELERYRNRQKEFFANVSHDLRTPISYIKGYTQVLHDRLYKDEKEKDSYLSIILKEANQMNFLINDLFELSKIEGGQVDLQLKWINIYELVENCLTKAALKAKQKGIDLHKELDHNIPFIYTDGGRLEQIIMNLLENAIRFNNVNGHVKLIGWAEKNKVHFLIEDTGMGIPKEDLPYIFERFYKADKSRSNRIGSTGLGLSIVKHLVLLLEGEINVKSRLNKGTTFRISLPFNIRA</sequence>
<dbReference type="SMART" id="SM00388">
    <property type="entry name" value="HisKA"/>
    <property type="match status" value="1"/>
</dbReference>
<dbReference type="GO" id="GO:0005524">
    <property type="term" value="F:ATP binding"/>
    <property type="evidence" value="ECO:0007669"/>
    <property type="project" value="UniProtKB-KW"/>
</dbReference>
<dbReference type="InterPro" id="IPR036890">
    <property type="entry name" value="HATPase_C_sf"/>
</dbReference>
<dbReference type="GO" id="GO:0005886">
    <property type="term" value="C:plasma membrane"/>
    <property type="evidence" value="ECO:0007669"/>
    <property type="project" value="UniProtKB-SubCell"/>
</dbReference>
<keyword evidence="6" id="KW-0597">Phosphoprotein</keyword>
<dbReference type="AlphaFoldDB" id="A0A926NML5"/>
<evidence type="ECO:0000313" key="16">
    <source>
        <dbReference type="EMBL" id="MBD1380586.1"/>
    </source>
</evidence>
<dbReference type="EMBL" id="JACXAI010000011">
    <property type="protein sequence ID" value="MBD1380586.1"/>
    <property type="molecule type" value="Genomic_DNA"/>
</dbReference>
<evidence type="ECO:0000256" key="11">
    <source>
        <dbReference type="ARBA" id="ARBA00023012"/>
    </source>
</evidence>
<evidence type="ECO:0000256" key="1">
    <source>
        <dbReference type="ARBA" id="ARBA00000085"/>
    </source>
</evidence>
<dbReference type="InterPro" id="IPR003660">
    <property type="entry name" value="HAMP_dom"/>
</dbReference>
<dbReference type="PANTHER" id="PTHR43711:SF26">
    <property type="entry name" value="SENSOR HISTIDINE KINASE RCSC"/>
    <property type="match status" value="1"/>
</dbReference>
<dbReference type="PROSITE" id="PS50885">
    <property type="entry name" value="HAMP"/>
    <property type="match status" value="1"/>
</dbReference>
<dbReference type="SMART" id="SM00387">
    <property type="entry name" value="HATPase_c"/>
    <property type="match status" value="1"/>
</dbReference>
<dbReference type="InterPro" id="IPR050736">
    <property type="entry name" value="Sensor_HK_Regulatory"/>
</dbReference>
<evidence type="ECO:0000256" key="6">
    <source>
        <dbReference type="ARBA" id="ARBA00022553"/>
    </source>
</evidence>
<proteinExistence type="predicted"/>
<dbReference type="EC" id="2.7.13.3" evidence="4"/>
<keyword evidence="8" id="KW-0547">Nucleotide-binding</keyword>
<dbReference type="PRINTS" id="PR00344">
    <property type="entry name" value="BCTRLSENSOR"/>
</dbReference>
<evidence type="ECO:0000256" key="5">
    <source>
        <dbReference type="ARBA" id="ARBA00022475"/>
    </source>
</evidence>
<feature type="transmembrane region" description="Helical" evidence="13">
    <location>
        <begin position="6"/>
        <end position="27"/>
    </location>
</feature>
<dbReference type="GO" id="GO:0045121">
    <property type="term" value="C:membrane raft"/>
    <property type="evidence" value="ECO:0007669"/>
    <property type="project" value="UniProtKB-SubCell"/>
</dbReference>
<keyword evidence="11" id="KW-0902">Two-component regulatory system</keyword>
<keyword evidence="10" id="KW-0067">ATP-binding</keyword>
<dbReference type="SUPFAM" id="SSF158472">
    <property type="entry name" value="HAMP domain-like"/>
    <property type="match status" value="1"/>
</dbReference>
<protein>
    <recommendedName>
        <fullName evidence="4">histidine kinase</fullName>
        <ecNumber evidence="4">2.7.13.3</ecNumber>
    </recommendedName>
</protein>
<comment type="catalytic activity">
    <reaction evidence="1">
        <text>ATP + protein L-histidine = ADP + protein N-phospho-L-histidine.</text>
        <dbReference type="EC" id="2.7.13.3"/>
    </reaction>
</comment>
<dbReference type="SUPFAM" id="SSF55874">
    <property type="entry name" value="ATPase domain of HSP90 chaperone/DNA topoisomerase II/histidine kinase"/>
    <property type="match status" value="1"/>
</dbReference>
<dbReference type="Gene3D" id="1.10.287.130">
    <property type="match status" value="1"/>
</dbReference>
<dbReference type="Gene3D" id="6.10.340.10">
    <property type="match status" value="1"/>
</dbReference>
<keyword evidence="5" id="KW-1003">Cell membrane</keyword>
<dbReference type="PANTHER" id="PTHR43711">
    <property type="entry name" value="TWO-COMPONENT HISTIDINE KINASE"/>
    <property type="match status" value="1"/>
</dbReference>
<evidence type="ECO:0000256" key="9">
    <source>
        <dbReference type="ARBA" id="ARBA00022777"/>
    </source>
</evidence>
<evidence type="ECO:0000256" key="2">
    <source>
        <dbReference type="ARBA" id="ARBA00004314"/>
    </source>
</evidence>
<dbReference type="CDD" id="cd06225">
    <property type="entry name" value="HAMP"/>
    <property type="match status" value="1"/>
</dbReference>
<dbReference type="FunFam" id="3.30.565.10:FF:000023">
    <property type="entry name" value="PAS domain-containing sensor histidine kinase"/>
    <property type="match status" value="1"/>
</dbReference>
<evidence type="ECO:0000256" key="7">
    <source>
        <dbReference type="ARBA" id="ARBA00022679"/>
    </source>
</evidence>
<keyword evidence="12 13" id="KW-0472">Membrane</keyword>
<dbReference type="CDD" id="cd00082">
    <property type="entry name" value="HisKA"/>
    <property type="match status" value="1"/>
</dbReference>
<gene>
    <name evidence="16" type="ORF">IC621_10120</name>
</gene>
<evidence type="ECO:0000259" key="15">
    <source>
        <dbReference type="PROSITE" id="PS50885"/>
    </source>
</evidence>
<evidence type="ECO:0000313" key="17">
    <source>
        <dbReference type="Proteomes" id="UP000626844"/>
    </source>
</evidence>
<evidence type="ECO:0000256" key="10">
    <source>
        <dbReference type="ARBA" id="ARBA00022840"/>
    </source>
</evidence>
<keyword evidence="9 16" id="KW-0418">Kinase</keyword>
<comment type="caution">
    <text evidence="16">The sequence shown here is derived from an EMBL/GenBank/DDBJ whole genome shotgun (WGS) entry which is preliminary data.</text>
</comment>
<dbReference type="InterPro" id="IPR004358">
    <property type="entry name" value="Sig_transdc_His_kin-like_C"/>
</dbReference>
<dbReference type="FunFam" id="1.10.287.130:FF:000001">
    <property type="entry name" value="Two-component sensor histidine kinase"/>
    <property type="match status" value="1"/>
</dbReference>
<name>A0A926NML5_9BACI</name>
<feature type="transmembrane region" description="Helical" evidence="13">
    <location>
        <begin position="162"/>
        <end position="182"/>
    </location>
</feature>
<evidence type="ECO:0000256" key="8">
    <source>
        <dbReference type="ARBA" id="ARBA00022741"/>
    </source>
</evidence>
<keyword evidence="17" id="KW-1185">Reference proteome</keyword>
<evidence type="ECO:0000259" key="14">
    <source>
        <dbReference type="PROSITE" id="PS50109"/>
    </source>
</evidence>
<dbReference type="InterPro" id="IPR003661">
    <property type="entry name" value="HisK_dim/P_dom"/>
</dbReference>
<dbReference type="CDD" id="cd00075">
    <property type="entry name" value="HATPase"/>
    <property type="match status" value="1"/>
</dbReference>